<dbReference type="STRING" id="1279009.ADICEAN_01326"/>
<dbReference type="InterPro" id="IPR019196">
    <property type="entry name" value="ABC_transp_unknown"/>
</dbReference>
<organism evidence="4 5">
    <name type="scientific">Cesiribacter andamanensis AMV16</name>
    <dbReference type="NCBI Taxonomy" id="1279009"/>
    <lineage>
        <taxon>Bacteria</taxon>
        <taxon>Pseudomonadati</taxon>
        <taxon>Bacteroidota</taxon>
        <taxon>Cytophagia</taxon>
        <taxon>Cytophagales</taxon>
        <taxon>Cesiribacteraceae</taxon>
        <taxon>Cesiribacter</taxon>
    </lineage>
</organism>
<evidence type="ECO:0000259" key="3">
    <source>
        <dbReference type="Pfam" id="PF23357"/>
    </source>
</evidence>
<evidence type="ECO:0000313" key="5">
    <source>
        <dbReference type="Proteomes" id="UP000011910"/>
    </source>
</evidence>
<evidence type="ECO:0000313" key="4">
    <source>
        <dbReference type="EMBL" id="EMR03559.1"/>
    </source>
</evidence>
<keyword evidence="1" id="KW-0472">Membrane</keyword>
<evidence type="ECO:0000256" key="1">
    <source>
        <dbReference type="SAM" id="Phobius"/>
    </source>
</evidence>
<dbReference type="EMBL" id="AODQ01000023">
    <property type="protein sequence ID" value="EMR03559.1"/>
    <property type="molecule type" value="Genomic_DNA"/>
</dbReference>
<accession>M7NYV6</accession>
<sequence>MVTPMQIPKSHHSGTPKKIESLLRFGIGLMLLLILNVWAADHFVRLDLTEDRRYTITPATKALLQELDDVVYVDVYLQGDVPSGFKRLQRSIRETLEEFQTYGGANIQYTFIDPTTAVSQQARNEFYSSLAQKGIQPTNIFDTQEGKRTEKLVFPGAVVSYGGQERGVMLLRGNMAAPAEERLNQSIEGVEYQLASAIRELTRQGQSRLGWLVGQGEADSLQVQSIRQTLQEQYSLQNLRPEQLAEQQPATLLIANPTRTYTEQQLFLLDQYVMRGGNLLVFMDAVRVNMDSLAQSGGTIAVAQPLGLEDLLFRWGLRLNQNLVQDLSSGAYPVVVGNMGNQPQMRMLRWPFFPVLNNYAPHPIVRNLDATYARFVNSLDTVKADGVRKTPLIFTSPYSRLFNAPVQVNIEDLRRDVRQESYNAGPQAVAYLLEGNFTSLYKNRFLPEGVEERGFKADGQGAKS</sequence>
<dbReference type="eggNOG" id="COG3225">
    <property type="taxonomic scope" value="Bacteria"/>
</dbReference>
<keyword evidence="5" id="KW-1185">Reference proteome</keyword>
<dbReference type="InterPro" id="IPR055396">
    <property type="entry name" value="DUF7088"/>
</dbReference>
<keyword evidence="1" id="KW-1133">Transmembrane helix</keyword>
<dbReference type="Proteomes" id="UP000011910">
    <property type="component" value="Unassembled WGS sequence"/>
</dbReference>
<dbReference type="InterPro" id="IPR019863">
    <property type="entry name" value="Motility-assoc_ABC-rel_GldG"/>
</dbReference>
<protein>
    <submittedName>
        <fullName evidence="4">Gliding-associated putative ABC transporter substrate-binding component GldG</fullName>
    </submittedName>
</protein>
<gene>
    <name evidence="4" type="ORF">ADICEAN_01326</name>
</gene>
<keyword evidence="1" id="KW-0812">Transmembrane</keyword>
<feature type="domain" description="ABC-type uncharacterised transport system" evidence="2">
    <location>
        <begin position="208"/>
        <end position="456"/>
    </location>
</feature>
<feature type="transmembrane region" description="Helical" evidence="1">
    <location>
        <begin position="21"/>
        <end position="39"/>
    </location>
</feature>
<proteinExistence type="predicted"/>
<reference evidence="4 5" key="1">
    <citation type="journal article" date="2013" name="Genome Announc.">
        <title>Draft Genome Sequence of Cesiribacter andamanensis Strain AMV16T, Isolated from a Soil Sample from a Mud Volcano in the Andaman Islands, India.</title>
        <authorList>
            <person name="Shivaji S."/>
            <person name="Ara S."/>
            <person name="Begum Z."/>
            <person name="Srinivas T.N."/>
            <person name="Singh A."/>
            <person name="Kumar Pinnaka A."/>
        </authorList>
    </citation>
    <scope>NUCLEOTIDE SEQUENCE [LARGE SCALE GENOMIC DNA]</scope>
    <source>
        <strain evidence="4 5">AMV16</strain>
    </source>
</reference>
<evidence type="ECO:0000259" key="2">
    <source>
        <dbReference type="Pfam" id="PF09822"/>
    </source>
</evidence>
<comment type="caution">
    <text evidence="4">The sequence shown here is derived from an EMBL/GenBank/DDBJ whole genome shotgun (WGS) entry which is preliminary data.</text>
</comment>
<dbReference type="NCBIfam" id="TIGR03521">
    <property type="entry name" value="GldG"/>
    <property type="match status" value="1"/>
</dbReference>
<dbReference type="PATRIC" id="fig|1279009.4.peg.1340"/>
<dbReference type="Pfam" id="PF09822">
    <property type="entry name" value="ABC_transp_aux"/>
    <property type="match status" value="1"/>
</dbReference>
<dbReference type="Pfam" id="PF23357">
    <property type="entry name" value="DUF7088"/>
    <property type="match status" value="1"/>
</dbReference>
<name>M7NYV6_9BACT</name>
<feature type="domain" description="DUF7088" evidence="3">
    <location>
        <begin position="50"/>
        <end position="160"/>
    </location>
</feature>
<dbReference type="AlphaFoldDB" id="M7NYV6"/>